<sequence>MNLRRLLGLFACFILSTPNLWAASCCGGGGGGALVLPKMNEAMTSGTFSIESYHGFWDQSGQFHNDPAGSDLNQTRASFGAAYRLAPRWQAYGTGSWVKNKNRYEGVNSNTEGPGDALLGLWYEGFDQVTCVWKVYSVADLKPAIYWGLAVSLPTGISPYDEVANSFDITGRGFYGVSGKLRIEKTIYPFSAGLALDFTRHLERPVNREYGNWVEPYRKQLGDRLSAGFNLGYVWFFENQDEFSLTWAITDLNENQAQINQVEDPTTGMHLKSQGLSASLGKAERDWIFKAGIDQGTSGTNFPKTQTISIGVTYVFP</sequence>
<dbReference type="EMBL" id="MFNE01000052">
    <property type="protein sequence ID" value="OGG93273.1"/>
    <property type="molecule type" value="Genomic_DNA"/>
</dbReference>
<dbReference type="AlphaFoldDB" id="A0A1F6G580"/>
<reference evidence="2 3" key="1">
    <citation type="journal article" date="2016" name="Nat. Commun.">
        <title>Thousands of microbial genomes shed light on interconnected biogeochemical processes in an aquifer system.</title>
        <authorList>
            <person name="Anantharaman K."/>
            <person name="Brown C.T."/>
            <person name="Hug L.A."/>
            <person name="Sharon I."/>
            <person name="Castelle C.J."/>
            <person name="Probst A.J."/>
            <person name="Thomas B.C."/>
            <person name="Singh A."/>
            <person name="Wilkins M.J."/>
            <person name="Karaoz U."/>
            <person name="Brodie E.L."/>
            <person name="Williams K.H."/>
            <person name="Hubbard S.S."/>
            <person name="Banfield J.F."/>
        </authorList>
    </citation>
    <scope>NUCLEOTIDE SEQUENCE [LARGE SCALE GENOMIC DNA]</scope>
</reference>
<feature type="chain" id="PRO_5009524509" description="Transporter" evidence="1">
    <location>
        <begin position="23"/>
        <end position="317"/>
    </location>
</feature>
<organism evidence="2 3">
    <name type="scientific">Candidatus Lambdaproteobacteria bacterium RIFOXYD2_FULL_50_16</name>
    <dbReference type="NCBI Taxonomy" id="1817772"/>
    <lineage>
        <taxon>Bacteria</taxon>
        <taxon>Pseudomonadati</taxon>
        <taxon>Pseudomonadota</taxon>
        <taxon>Candidatus Lambdaproteobacteria</taxon>
    </lineage>
</organism>
<evidence type="ECO:0000313" key="2">
    <source>
        <dbReference type="EMBL" id="OGG93273.1"/>
    </source>
</evidence>
<name>A0A1F6G580_9PROT</name>
<keyword evidence="1" id="KW-0732">Signal</keyword>
<evidence type="ECO:0000256" key="1">
    <source>
        <dbReference type="SAM" id="SignalP"/>
    </source>
</evidence>
<gene>
    <name evidence="2" type="ORF">A2527_13580</name>
</gene>
<evidence type="ECO:0000313" key="3">
    <source>
        <dbReference type="Proteomes" id="UP000178449"/>
    </source>
</evidence>
<accession>A0A1F6G580</accession>
<comment type="caution">
    <text evidence="2">The sequence shown here is derived from an EMBL/GenBank/DDBJ whole genome shotgun (WGS) entry which is preliminary data.</text>
</comment>
<protein>
    <recommendedName>
        <fullName evidence="4">Transporter</fullName>
    </recommendedName>
</protein>
<feature type="signal peptide" evidence="1">
    <location>
        <begin position="1"/>
        <end position="22"/>
    </location>
</feature>
<dbReference type="STRING" id="1817772.A2527_13580"/>
<evidence type="ECO:0008006" key="4">
    <source>
        <dbReference type="Google" id="ProtNLM"/>
    </source>
</evidence>
<proteinExistence type="predicted"/>
<dbReference type="PROSITE" id="PS51257">
    <property type="entry name" value="PROKAR_LIPOPROTEIN"/>
    <property type="match status" value="1"/>
</dbReference>
<dbReference type="Proteomes" id="UP000178449">
    <property type="component" value="Unassembled WGS sequence"/>
</dbReference>